<dbReference type="EMBL" id="JAXUIC010000001">
    <property type="protein sequence ID" value="KAK4606553.1"/>
    <property type="molecule type" value="Genomic_DNA"/>
</dbReference>
<protein>
    <submittedName>
        <fullName evidence="1">Uncharacterized protein</fullName>
    </submittedName>
</protein>
<reference evidence="1 2" key="1">
    <citation type="journal article" date="2023" name="G3 (Bethesda)">
        <title>A haplotype-resolved chromosome-scale genome for Quercus rubra L. provides insights into the genetics of adaptive traits for red oak species.</title>
        <authorList>
            <person name="Kapoor B."/>
            <person name="Jenkins J."/>
            <person name="Schmutz J."/>
            <person name="Zhebentyayeva T."/>
            <person name="Kuelheim C."/>
            <person name="Coggeshall M."/>
            <person name="Heim C."/>
            <person name="Lasky J.R."/>
            <person name="Leites L."/>
            <person name="Islam-Faridi N."/>
            <person name="Romero-Severson J."/>
            <person name="DeLeo V.L."/>
            <person name="Lucas S.M."/>
            <person name="Lazic D."/>
            <person name="Gailing O."/>
            <person name="Carlson J."/>
            <person name="Staton M."/>
        </authorList>
    </citation>
    <scope>NUCLEOTIDE SEQUENCE [LARGE SCALE GENOMIC DNA]</scope>
    <source>
        <strain evidence="1">Pseudo-F2</strain>
    </source>
</reference>
<evidence type="ECO:0000313" key="2">
    <source>
        <dbReference type="Proteomes" id="UP001324115"/>
    </source>
</evidence>
<proteinExistence type="predicted"/>
<name>A0AAN7G551_QUERU</name>
<accession>A0AAN7G551</accession>
<sequence length="93" mass="10704">MAEPQALPHELLKVLEALYISWSIDKPSGRFNHPLVQVQSITSCFATCTALLMLKTRDVVERTLSLSPMESRCSHQHSGIGHYYYYYFPFQQP</sequence>
<dbReference type="AlphaFoldDB" id="A0AAN7G551"/>
<organism evidence="1 2">
    <name type="scientific">Quercus rubra</name>
    <name type="common">Northern red oak</name>
    <name type="synonym">Quercus borealis</name>
    <dbReference type="NCBI Taxonomy" id="3512"/>
    <lineage>
        <taxon>Eukaryota</taxon>
        <taxon>Viridiplantae</taxon>
        <taxon>Streptophyta</taxon>
        <taxon>Embryophyta</taxon>
        <taxon>Tracheophyta</taxon>
        <taxon>Spermatophyta</taxon>
        <taxon>Magnoliopsida</taxon>
        <taxon>eudicotyledons</taxon>
        <taxon>Gunneridae</taxon>
        <taxon>Pentapetalae</taxon>
        <taxon>rosids</taxon>
        <taxon>fabids</taxon>
        <taxon>Fagales</taxon>
        <taxon>Fagaceae</taxon>
        <taxon>Quercus</taxon>
    </lineage>
</organism>
<gene>
    <name evidence="1" type="ORF">RGQ29_000684</name>
</gene>
<comment type="caution">
    <text evidence="1">The sequence shown here is derived from an EMBL/GenBank/DDBJ whole genome shotgun (WGS) entry which is preliminary data.</text>
</comment>
<evidence type="ECO:0000313" key="1">
    <source>
        <dbReference type="EMBL" id="KAK4606553.1"/>
    </source>
</evidence>
<keyword evidence="2" id="KW-1185">Reference proteome</keyword>
<dbReference type="Proteomes" id="UP001324115">
    <property type="component" value="Unassembled WGS sequence"/>
</dbReference>